<dbReference type="InterPro" id="IPR024529">
    <property type="entry name" value="ECF_trnsprt_substrate-spec"/>
</dbReference>
<reference evidence="2 3" key="1">
    <citation type="journal article" date="2019" name="Int. J. Syst. Evol. Microbiol.">
        <title>The Global Catalogue of Microorganisms (GCM) 10K type strain sequencing project: providing services to taxonomists for standard genome sequencing and annotation.</title>
        <authorList>
            <consortium name="The Broad Institute Genomics Platform"/>
            <consortium name="The Broad Institute Genome Sequencing Center for Infectious Disease"/>
            <person name="Wu L."/>
            <person name="Ma J."/>
        </authorList>
    </citation>
    <scope>NUCLEOTIDE SEQUENCE [LARGE SCALE GENOMIC DNA]</scope>
    <source>
        <strain evidence="2 3">JCM 12662</strain>
    </source>
</reference>
<dbReference type="NCBIfam" id="TIGR04518">
    <property type="entry name" value="ECF_S_folT_fam"/>
    <property type="match status" value="1"/>
</dbReference>
<keyword evidence="1" id="KW-1133">Transmembrane helix</keyword>
<proteinExistence type="predicted"/>
<protein>
    <recommendedName>
        <fullName evidence="4">ECF transporter S component, folate family</fullName>
    </recommendedName>
</protein>
<dbReference type="RefSeq" id="WP_343755265.1">
    <property type="nucleotide sequence ID" value="NZ_BAAACW010000094.1"/>
</dbReference>
<evidence type="ECO:0000256" key="1">
    <source>
        <dbReference type="SAM" id="Phobius"/>
    </source>
</evidence>
<feature type="transmembrane region" description="Helical" evidence="1">
    <location>
        <begin position="206"/>
        <end position="233"/>
    </location>
</feature>
<sequence length="315" mass="35302">MTQSPTNNRKTWIETLVIGVLVPALISFIIPYWRSQNGLNDGVTDAVAQESWQMILTDFFYLFLFTGVLFVSTLHLIKRILDENVLLTLLLGVLITGTAFVLYIQREILQFSVVYEGNRVLYSIAFLFYSCLLLYRFIQTTRFELDTKEIAVVGLLIAMNIALGRIGISTPVVRVTFAFLPTALIAMLFGPWVGGIAAAFSDLLSFLIAGGSGAFFPGFTVSAFLTGFIYGLIIHKKTLTLKRIILAEVIIAVFIHIGLNTIWIYILTQNPLAVILPPRLIQNAVTIVVRVMSVWFISKNKQLKRVYMKYSTAKS</sequence>
<dbReference type="EMBL" id="BAAACW010000094">
    <property type="protein sequence ID" value="GAA0363443.1"/>
    <property type="molecule type" value="Genomic_DNA"/>
</dbReference>
<dbReference type="Gene3D" id="1.10.1760.20">
    <property type="match status" value="1"/>
</dbReference>
<keyword evidence="1" id="KW-0472">Membrane</keyword>
<comment type="caution">
    <text evidence="2">The sequence shown here is derived from an EMBL/GenBank/DDBJ whole genome shotgun (WGS) entry which is preliminary data.</text>
</comment>
<evidence type="ECO:0008006" key="4">
    <source>
        <dbReference type="Google" id="ProtNLM"/>
    </source>
</evidence>
<feature type="transmembrane region" description="Helical" evidence="1">
    <location>
        <begin position="84"/>
        <end position="104"/>
    </location>
</feature>
<dbReference type="Proteomes" id="UP001501166">
    <property type="component" value="Unassembled WGS sequence"/>
</dbReference>
<keyword evidence="3" id="KW-1185">Reference proteome</keyword>
<feature type="transmembrane region" description="Helical" evidence="1">
    <location>
        <begin position="280"/>
        <end position="298"/>
    </location>
</feature>
<dbReference type="InterPro" id="IPR030949">
    <property type="entry name" value="ECF_S_folate_fam"/>
</dbReference>
<name>A0ABN0XGR2_9LACT</name>
<feature type="transmembrane region" description="Helical" evidence="1">
    <location>
        <begin position="59"/>
        <end position="78"/>
    </location>
</feature>
<evidence type="ECO:0000313" key="3">
    <source>
        <dbReference type="Proteomes" id="UP001501166"/>
    </source>
</evidence>
<keyword evidence="1" id="KW-0812">Transmembrane</keyword>
<dbReference type="Pfam" id="PF12822">
    <property type="entry name" value="ECF_trnsprt"/>
    <property type="match status" value="1"/>
</dbReference>
<organism evidence="2 3">
    <name type="scientific">Alkalibacterium iburiense</name>
    <dbReference type="NCBI Taxonomy" id="290589"/>
    <lineage>
        <taxon>Bacteria</taxon>
        <taxon>Bacillati</taxon>
        <taxon>Bacillota</taxon>
        <taxon>Bacilli</taxon>
        <taxon>Lactobacillales</taxon>
        <taxon>Carnobacteriaceae</taxon>
        <taxon>Alkalibacterium</taxon>
    </lineage>
</organism>
<feature type="transmembrane region" description="Helical" evidence="1">
    <location>
        <begin position="120"/>
        <end position="138"/>
    </location>
</feature>
<accession>A0ABN0XGR2</accession>
<feature type="transmembrane region" description="Helical" evidence="1">
    <location>
        <begin position="245"/>
        <end position="268"/>
    </location>
</feature>
<feature type="transmembrane region" description="Helical" evidence="1">
    <location>
        <begin position="12"/>
        <end position="33"/>
    </location>
</feature>
<evidence type="ECO:0000313" key="2">
    <source>
        <dbReference type="EMBL" id="GAA0363443.1"/>
    </source>
</evidence>
<feature type="transmembrane region" description="Helical" evidence="1">
    <location>
        <begin position="175"/>
        <end position="200"/>
    </location>
</feature>
<gene>
    <name evidence="2" type="ORF">GCM10008932_14850</name>
</gene>